<dbReference type="PRINTS" id="PR00039">
    <property type="entry name" value="HTHLYSR"/>
</dbReference>
<dbReference type="SUPFAM" id="SSF46785">
    <property type="entry name" value="Winged helix' DNA-binding domain"/>
    <property type="match status" value="1"/>
</dbReference>
<evidence type="ECO:0000256" key="5">
    <source>
        <dbReference type="ARBA" id="ARBA00023163"/>
    </source>
</evidence>
<evidence type="ECO:0000313" key="7">
    <source>
        <dbReference type="EMBL" id="NVD40116.1"/>
    </source>
</evidence>
<dbReference type="InterPro" id="IPR005119">
    <property type="entry name" value="LysR_subst-bd"/>
</dbReference>
<dbReference type="GO" id="GO:0043565">
    <property type="term" value="F:sequence-specific DNA binding"/>
    <property type="evidence" value="ECO:0007669"/>
    <property type="project" value="TreeGrafter"/>
</dbReference>
<dbReference type="Pfam" id="PF00126">
    <property type="entry name" value="HTH_1"/>
    <property type="match status" value="1"/>
</dbReference>
<organism evidence="7 8">
    <name type="scientific">Ensifer oleiphilus</name>
    <dbReference type="NCBI Taxonomy" id="2742698"/>
    <lineage>
        <taxon>Bacteria</taxon>
        <taxon>Pseudomonadati</taxon>
        <taxon>Pseudomonadota</taxon>
        <taxon>Alphaproteobacteria</taxon>
        <taxon>Hyphomicrobiales</taxon>
        <taxon>Rhizobiaceae</taxon>
        <taxon>Sinorhizobium/Ensifer group</taxon>
        <taxon>Ensifer</taxon>
    </lineage>
</organism>
<keyword evidence="5" id="KW-0804">Transcription</keyword>
<gene>
    <name evidence="7" type="ORF">HT585_14710</name>
</gene>
<feature type="domain" description="HTH lysR-type" evidence="6">
    <location>
        <begin position="1"/>
        <end position="58"/>
    </location>
</feature>
<dbReference type="PROSITE" id="PS50931">
    <property type="entry name" value="HTH_LYSR"/>
    <property type="match status" value="1"/>
</dbReference>
<evidence type="ECO:0000313" key="8">
    <source>
        <dbReference type="Proteomes" id="UP000520198"/>
    </source>
</evidence>
<dbReference type="SUPFAM" id="SSF53850">
    <property type="entry name" value="Periplasmic binding protein-like II"/>
    <property type="match status" value="1"/>
</dbReference>
<evidence type="ECO:0000256" key="3">
    <source>
        <dbReference type="ARBA" id="ARBA00023125"/>
    </source>
</evidence>
<evidence type="ECO:0000256" key="4">
    <source>
        <dbReference type="ARBA" id="ARBA00023159"/>
    </source>
</evidence>
<sequence length="300" mass="32622">MNFRQLEVLRTLLATGSTIAAAKTMGLSQSGVSRLLQQLEEDLSLTLFARDKGRLIPTPEALKLSEDAEHILLGIDRFTNLAQDLRSGAVGPEVVRIGLPNSMSESFAPAMLADYAKDFPGVRVETFFDTTVAIARLVEQRVIDFGFLRYEGQLSASLDMQPVAGGVSVCVMAKSHPLTALDHVTPKELRGIPLILIGRRRPTRVMLDEIFRKAGVPQKVKIETHSNSSACAYAAHDLGVAIISSFFANLHRHLPIEIRSFSPHLTQDFGVATAAGVPLSIAAQAMIDCLKRQIAVSQQP</sequence>
<dbReference type="GO" id="GO:0003700">
    <property type="term" value="F:DNA-binding transcription factor activity"/>
    <property type="evidence" value="ECO:0007669"/>
    <property type="project" value="InterPro"/>
</dbReference>
<protein>
    <submittedName>
        <fullName evidence="7">LysR family transcriptional regulator</fullName>
    </submittedName>
</protein>
<dbReference type="RefSeq" id="WP_176353642.1">
    <property type="nucleotide sequence ID" value="NZ_JABWDU010000003.1"/>
</dbReference>
<reference evidence="7 8" key="1">
    <citation type="submission" date="2020-06" db="EMBL/GenBank/DDBJ databases">
        <authorList>
            <person name="Grouzdev D.S."/>
        </authorList>
    </citation>
    <scope>NUCLEOTIDE SEQUENCE [LARGE SCALE GENOMIC DNA]</scope>
    <source>
        <strain evidence="7 8">HO-A22</strain>
    </source>
</reference>
<dbReference type="InterPro" id="IPR036390">
    <property type="entry name" value="WH_DNA-bd_sf"/>
</dbReference>
<proteinExistence type="inferred from homology"/>
<dbReference type="Gene3D" id="3.40.190.290">
    <property type="match status" value="1"/>
</dbReference>
<evidence type="ECO:0000256" key="2">
    <source>
        <dbReference type="ARBA" id="ARBA00023015"/>
    </source>
</evidence>
<keyword evidence="8" id="KW-1185">Reference proteome</keyword>
<comment type="caution">
    <text evidence="7">The sequence shown here is derived from an EMBL/GenBank/DDBJ whole genome shotgun (WGS) entry which is preliminary data.</text>
</comment>
<evidence type="ECO:0000259" key="6">
    <source>
        <dbReference type="PROSITE" id="PS50931"/>
    </source>
</evidence>
<evidence type="ECO:0000256" key="1">
    <source>
        <dbReference type="ARBA" id="ARBA00009437"/>
    </source>
</evidence>
<keyword evidence="4" id="KW-0010">Activator</keyword>
<dbReference type="Proteomes" id="UP000520198">
    <property type="component" value="Unassembled WGS sequence"/>
</dbReference>
<dbReference type="AlphaFoldDB" id="A0A7Y6Q6X6"/>
<keyword evidence="3" id="KW-0238">DNA-binding</keyword>
<dbReference type="InterPro" id="IPR000847">
    <property type="entry name" value="LysR_HTH_N"/>
</dbReference>
<comment type="similarity">
    <text evidence="1">Belongs to the LysR transcriptional regulatory family.</text>
</comment>
<dbReference type="Pfam" id="PF03466">
    <property type="entry name" value="LysR_substrate"/>
    <property type="match status" value="1"/>
</dbReference>
<name>A0A7Y6Q6X6_9HYPH</name>
<dbReference type="PANTHER" id="PTHR30427">
    <property type="entry name" value="TRANSCRIPTIONAL ACTIVATOR PROTEIN LYSR"/>
    <property type="match status" value="1"/>
</dbReference>
<keyword evidence="2" id="KW-0805">Transcription regulation</keyword>
<accession>A0A7Y6Q6X6</accession>
<dbReference type="Gene3D" id="1.10.10.10">
    <property type="entry name" value="Winged helix-like DNA-binding domain superfamily/Winged helix DNA-binding domain"/>
    <property type="match status" value="1"/>
</dbReference>
<dbReference type="InterPro" id="IPR036388">
    <property type="entry name" value="WH-like_DNA-bd_sf"/>
</dbReference>
<dbReference type="GO" id="GO:0010628">
    <property type="term" value="P:positive regulation of gene expression"/>
    <property type="evidence" value="ECO:0007669"/>
    <property type="project" value="TreeGrafter"/>
</dbReference>
<dbReference type="EMBL" id="JABWDU010000003">
    <property type="protein sequence ID" value="NVD40116.1"/>
    <property type="molecule type" value="Genomic_DNA"/>
</dbReference>
<dbReference type="PANTHER" id="PTHR30427:SF1">
    <property type="entry name" value="TRANSCRIPTIONAL ACTIVATOR PROTEIN LYSR"/>
    <property type="match status" value="1"/>
</dbReference>